<keyword evidence="2" id="KW-0732">Signal</keyword>
<name>A0ABP6XRY6_9FLAO</name>
<feature type="domain" description="NodB homology" evidence="3">
    <location>
        <begin position="87"/>
        <end position="326"/>
    </location>
</feature>
<dbReference type="PANTHER" id="PTHR34216:SF3">
    <property type="entry name" value="POLY-BETA-1,6-N-ACETYL-D-GLUCOSAMINE N-DEACETYLASE"/>
    <property type="match status" value="1"/>
</dbReference>
<evidence type="ECO:0000259" key="3">
    <source>
        <dbReference type="PROSITE" id="PS51677"/>
    </source>
</evidence>
<dbReference type="PANTHER" id="PTHR34216">
    <property type="match status" value="1"/>
</dbReference>
<dbReference type="EMBL" id="BAABCY010000060">
    <property type="protein sequence ID" value="GAA3571678.1"/>
    <property type="molecule type" value="Genomic_DNA"/>
</dbReference>
<evidence type="ECO:0000313" key="4">
    <source>
        <dbReference type="EMBL" id="GAA3571678.1"/>
    </source>
</evidence>
<dbReference type="Pfam" id="PF01522">
    <property type="entry name" value="Polysacc_deac_1"/>
    <property type="match status" value="1"/>
</dbReference>
<dbReference type="SUPFAM" id="SSF88713">
    <property type="entry name" value="Glycoside hydrolase/deacetylase"/>
    <property type="match status" value="1"/>
</dbReference>
<dbReference type="InterPro" id="IPR011330">
    <property type="entry name" value="Glyco_hydro/deAcase_b/a-brl"/>
</dbReference>
<dbReference type="PROSITE" id="PS51677">
    <property type="entry name" value="NODB"/>
    <property type="match status" value="1"/>
</dbReference>
<organism evidence="4 5">
    <name type="scientific">Snuella lapsa</name>
    <dbReference type="NCBI Taxonomy" id="870481"/>
    <lineage>
        <taxon>Bacteria</taxon>
        <taxon>Pseudomonadati</taxon>
        <taxon>Bacteroidota</taxon>
        <taxon>Flavobacteriia</taxon>
        <taxon>Flavobacteriales</taxon>
        <taxon>Flavobacteriaceae</taxon>
        <taxon>Snuella</taxon>
    </lineage>
</organism>
<dbReference type="InterPro" id="IPR051398">
    <property type="entry name" value="Polysacch_Deacetylase"/>
</dbReference>
<reference evidence="5" key="1">
    <citation type="journal article" date="2019" name="Int. J. Syst. Evol. Microbiol.">
        <title>The Global Catalogue of Microorganisms (GCM) 10K type strain sequencing project: providing services to taxonomists for standard genome sequencing and annotation.</title>
        <authorList>
            <consortium name="The Broad Institute Genomics Platform"/>
            <consortium name="The Broad Institute Genome Sequencing Center for Infectious Disease"/>
            <person name="Wu L."/>
            <person name="Ma J."/>
        </authorList>
    </citation>
    <scope>NUCLEOTIDE SEQUENCE [LARGE SCALE GENOMIC DNA]</scope>
    <source>
        <strain evidence="5">JCM 17111</strain>
    </source>
</reference>
<gene>
    <name evidence="4" type="ORF">GCM10022395_21340</name>
</gene>
<comment type="subcellular location">
    <subcellularLocation>
        <location evidence="1">Secreted</location>
    </subcellularLocation>
</comment>
<dbReference type="Gene3D" id="3.20.20.370">
    <property type="entry name" value="Glycoside hydrolase/deacetylase"/>
    <property type="match status" value="1"/>
</dbReference>
<proteinExistence type="predicted"/>
<evidence type="ECO:0000256" key="1">
    <source>
        <dbReference type="ARBA" id="ARBA00004613"/>
    </source>
</evidence>
<evidence type="ECO:0000313" key="5">
    <source>
        <dbReference type="Proteomes" id="UP001500954"/>
    </source>
</evidence>
<dbReference type="Proteomes" id="UP001500954">
    <property type="component" value="Unassembled WGS sequence"/>
</dbReference>
<protein>
    <submittedName>
        <fullName evidence="4">Polysaccharide deacetylase family protein</fullName>
    </submittedName>
</protein>
<sequence>MRRLVKNLNHYFSEKYVSNFRFRPYIQTILIHKIYKNRDELIPENGAFLEGVDISQLEAFVSYFVKRGVEFINETDILEDKLDPNKQYIYLTFDDGYYNNFRCLDILEKYKVKATFMISTNHVKEQKAFWWDILFREIKLNKGHKTDAEINNTIHSKNLMLYRMKWQDQEDFIKDNFGLRSLDPSSDVDRPMTESELRQFASHPFVTLGNHTDNHLNVTLYDADELISSIKSAENFLNSVTSQQICSVSYPHGLYNDACVNIISKLGYRIGVTVNSGRNNVSELSDTHALMRLNRVVLSGFSDIEQQCRNIHIGFSLYSHLNSLKW</sequence>
<comment type="caution">
    <text evidence="4">The sequence shown here is derived from an EMBL/GenBank/DDBJ whole genome shotgun (WGS) entry which is preliminary data.</text>
</comment>
<evidence type="ECO:0000256" key="2">
    <source>
        <dbReference type="ARBA" id="ARBA00022729"/>
    </source>
</evidence>
<dbReference type="CDD" id="cd10918">
    <property type="entry name" value="CE4_NodB_like_5s_6s"/>
    <property type="match status" value="1"/>
</dbReference>
<dbReference type="InterPro" id="IPR002509">
    <property type="entry name" value="NODB_dom"/>
</dbReference>
<keyword evidence="5" id="KW-1185">Reference proteome</keyword>
<accession>A0ABP6XRY6</accession>